<accession>A0A0M3I8X2</accession>
<proteinExistence type="predicted"/>
<reference evidence="2" key="1">
    <citation type="submission" date="2017-02" db="UniProtKB">
        <authorList>
            <consortium name="WormBaseParasite"/>
        </authorList>
    </citation>
    <scope>IDENTIFICATION</scope>
</reference>
<protein>
    <submittedName>
        <fullName evidence="2">HAD family hydrolase</fullName>
    </submittedName>
</protein>
<dbReference type="WBParaSite" id="ALUE_0001384501-mRNA-1">
    <property type="protein sequence ID" value="ALUE_0001384501-mRNA-1"/>
    <property type="gene ID" value="ALUE_0001384501"/>
</dbReference>
<name>A0A0M3I8X2_ASCLU</name>
<dbReference type="AlphaFoldDB" id="A0A0M3I8X2"/>
<sequence>MVSRRLLVLNFEGVITTNPDPYALFIEKGVQLGLEAAHNLQRERIASPKKNLLHFISRLFVDLCRQTGLELQEISERFAAETHLYPGGYQNPLDASRLTIILNDTFG</sequence>
<dbReference type="Proteomes" id="UP000036681">
    <property type="component" value="Unplaced"/>
</dbReference>
<evidence type="ECO:0000313" key="2">
    <source>
        <dbReference type="WBParaSite" id="ALUE_0001384501-mRNA-1"/>
    </source>
</evidence>
<keyword evidence="1" id="KW-1185">Reference proteome</keyword>
<organism evidence="1 2">
    <name type="scientific">Ascaris lumbricoides</name>
    <name type="common">Giant roundworm</name>
    <dbReference type="NCBI Taxonomy" id="6252"/>
    <lineage>
        <taxon>Eukaryota</taxon>
        <taxon>Metazoa</taxon>
        <taxon>Ecdysozoa</taxon>
        <taxon>Nematoda</taxon>
        <taxon>Chromadorea</taxon>
        <taxon>Rhabditida</taxon>
        <taxon>Spirurina</taxon>
        <taxon>Ascaridomorpha</taxon>
        <taxon>Ascaridoidea</taxon>
        <taxon>Ascarididae</taxon>
        <taxon>Ascaris</taxon>
    </lineage>
</organism>
<evidence type="ECO:0000313" key="1">
    <source>
        <dbReference type="Proteomes" id="UP000036681"/>
    </source>
</evidence>